<dbReference type="Pfam" id="PF14100">
    <property type="entry name" value="DUF6807"/>
    <property type="match status" value="1"/>
</dbReference>
<organism evidence="2 3">
    <name type="scientific">Paenarthrobacter nicotinovorans</name>
    <name type="common">Arthrobacter nicotinovorans</name>
    <dbReference type="NCBI Taxonomy" id="29320"/>
    <lineage>
        <taxon>Bacteria</taxon>
        <taxon>Bacillati</taxon>
        <taxon>Actinomycetota</taxon>
        <taxon>Actinomycetes</taxon>
        <taxon>Micrococcales</taxon>
        <taxon>Micrococcaceae</taxon>
        <taxon>Paenarthrobacter</taxon>
    </lineage>
</organism>
<evidence type="ECO:0000313" key="2">
    <source>
        <dbReference type="EMBL" id="MEO3939852.1"/>
    </source>
</evidence>
<gene>
    <name evidence="2" type="ORF">V3C41_02070</name>
</gene>
<dbReference type="InterPro" id="IPR029475">
    <property type="entry name" value="DUF6807"/>
</dbReference>
<name>A0ABV0GN51_PAENI</name>
<feature type="region of interest" description="Disordered" evidence="1">
    <location>
        <begin position="1"/>
        <end position="34"/>
    </location>
</feature>
<accession>A0ABV0GN51</accession>
<feature type="compositionally biased region" description="Low complexity" evidence="1">
    <location>
        <begin position="1"/>
        <end position="32"/>
    </location>
</feature>
<evidence type="ECO:0000256" key="1">
    <source>
        <dbReference type="SAM" id="MobiDB-lite"/>
    </source>
</evidence>
<reference evidence="2 3" key="1">
    <citation type="journal article" date="2024" name="Appl. Microbiol. Biotechnol.">
        <title>Biosynthetic gene clusters with biotechnological applications in novel Antarctic isolates from Actinomycetota.</title>
        <authorList>
            <person name="Bruna P."/>
            <person name="Nunez-Montero K."/>
            <person name="Contreras M.J."/>
            <person name="Leal K."/>
            <person name="Garcia M."/>
            <person name="Abanto M."/>
            <person name="Barrientos L."/>
        </authorList>
    </citation>
    <scope>NUCLEOTIDE SEQUENCE [LARGE SCALE GENOMIC DNA]</scope>
    <source>
        <strain evidence="2 3">Se16.17</strain>
    </source>
</reference>
<feature type="region of interest" description="Disordered" evidence="1">
    <location>
        <begin position="159"/>
        <end position="178"/>
    </location>
</feature>
<dbReference type="Proteomes" id="UP001448614">
    <property type="component" value="Unassembled WGS sequence"/>
</dbReference>
<comment type="caution">
    <text evidence="2">The sequence shown here is derived from an EMBL/GenBank/DDBJ whole genome shotgun (WGS) entry which is preliminary data.</text>
</comment>
<dbReference type="EMBL" id="JBBMFV010000004">
    <property type="protein sequence ID" value="MEO3939852.1"/>
    <property type="molecule type" value="Genomic_DNA"/>
</dbReference>
<sequence length="356" mass="38066">MTTTAQTNTQTNSAATAPSAAQTTTKTAPANTLSYTDDGSSLTFTVGTQDIATYTYRPTDDQYESPRPYFHPLTTLEGDEVTISRPWDHVWHKGLSWALPNVGEHNFWGGATYTRETGYSNLDNNGAMNHEAFTSIEVTGIEGASAGISAAETLLWTSQPAVPAQPEESAAASKAQAGSPLIREQRRFAIQLLPAGNAWTILFETTMENVSGAGIGIGSPTTEGRDNAGYGGLFWRGPRSFTGGEFRSENGTGGDEFMGTRSPWIAFTGQHDVTCRKSSILFVEDQANPGASNQWFARSSMFACLGSAPFFSEVVPLKEGQPLTYRYAVVISDGALEDQQAAALADAAKTALDAWA</sequence>
<evidence type="ECO:0000313" key="3">
    <source>
        <dbReference type="Proteomes" id="UP001448614"/>
    </source>
</evidence>
<proteinExistence type="predicted"/>
<protein>
    <submittedName>
        <fullName evidence="2">PmoA family protein</fullName>
    </submittedName>
</protein>
<dbReference type="RefSeq" id="WP_347781723.1">
    <property type="nucleotide sequence ID" value="NZ_JBBMFV010000004.1"/>
</dbReference>
<keyword evidence="3" id="KW-1185">Reference proteome</keyword>